<dbReference type="RefSeq" id="WP_012347284.1">
    <property type="nucleotide sequence ID" value="NC_010524.1"/>
</dbReference>
<keyword evidence="2" id="KW-1185">Reference proteome</keyword>
<dbReference type="EMBL" id="CP001013">
    <property type="protein sequence ID" value="ACB34524.1"/>
    <property type="molecule type" value="Genomic_DNA"/>
</dbReference>
<dbReference type="HOGENOM" id="CLU_2288002_0_0_4"/>
<dbReference type="STRING" id="395495.Lcho_2258"/>
<sequence>MSLSISGRDGVQIDVTAVSSATLIAGDDFGRACEYCVVQNTGASACWVKAGHADAAATELSILMPPQWREVFHKGTATHLAAVCAPGENTTLVVAPVGGRA</sequence>
<proteinExistence type="predicted"/>
<accession>B1Y3J6</accession>
<protein>
    <submittedName>
        <fullName evidence="1">Uncharacterized protein</fullName>
    </submittedName>
</protein>
<name>B1Y3J6_LEPCP</name>
<reference evidence="1 2" key="1">
    <citation type="submission" date="2008-03" db="EMBL/GenBank/DDBJ databases">
        <title>Complete sequence of Leptothrix cholodnii SP-6.</title>
        <authorList>
            <consortium name="US DOE Joint Genome Institute"/>
            <person name="Copeland A."/>
            <person name="Lucas S."/>
            <person name="Lapidus A."/>
            <person name="Glavina del Rio T."/>
            <person name="Dalin E."/>
            <person name="Tice H."/>
            <person name="Bruce D."/>
            <person name="Goodwin L."/>
            <person name="Pitluck S."/>
            <person name="Chertkov O."/>
            <person name="Brettin T."/>
            <person name="Detter J.C."/>
            <person name="Han C."/>
            <person name="Kuske C.R."/>
            <person name="Schmutz J."/>
            <person name="Larimer F."/>
            <person name="Land M."/>
            <person name="Hauser L."/>
            <person name="Kyrpides N."/>
            <person name="Lykidis A."/>
            <person name="Emerson D."/>
            <person name="Richardson P."/>
        </authorList>
    </citation>
    <scope>NUCLEOTIDE SEQUENCE [LARGE SCALE GENOMIC DNA]</scope>
    <source>
        <strain evidence="2">ATCC 51168 / LMG 8142 / SP-6</strain>
    </source>
</reference>
<dbReference type="Proteomes" id="UP000001693">
    <property type="component" value="Chromosome"/>
</dbReference>
<organism evidence="1 2">
    <name type="scientific">Leptothrix cholodnii (strain ATCC 51168 / LMG 8142 / SP-6)</name>
    <name type="common">Leptothrix discophora (strain SP-6)</name>
    <dbReference type="NCBI Taxonomy" id="395495"/>
    <lineage>
        <taxon>Bacteria</taxon>
        <taxon>Pseudomonadati</taxon>
        <taxon>Pseudomonadota</taxon>
        <taxon>Betaproteobacteria</taxon>
        <taxon>Burkholderiales</taxon>
        <taxon>Sphaerotilaceae</taxon>
        <taxon>Leptothrix</taxon>
    </lineage>
</organism>
<evidence type="ECO:0000313" key="2">
    <source>
        <dbReference type="Proteomes" id="UP000001693"/>
    </source>
</evidence>
<dbReference type="KEGG" id="lch:Lcho_2258"/>
<dbReference type="AlphaFoldDB" id="B1Y3J6"/>
<evidence type="ECO:0000313" key="1">
    <source>
        <dbReference type="EMBL" id="ACB34524.1"/>
    </source>
</evidence>
<gene>
    <name evidence="1" type="ordered locus">Lcho_2258</name>
</gene>